<proteinExistence type="predicted"/>
<feature type="compositionally biased region" description="Basic residues" evidence="1">
    <location>
        <begin position="103"/>
        <end position="115"/>
    </location>
</feature>
<name>A0A0L0FGM9_9EUKA</name>
<gene>
    <name evidence="2" type="ORF">SARC_11561</name>
</gene>
<accession>A0A0L0FGM9</accession>
<dbReference type="GeneID" id="25912065"/>
<organism evidence="2 3">
    <name type="scientific">Sphaeroforma arctica JP610</name>
    <dbReference type="NCBI Taxonomy" id="667725"/>
    <lineage>
        <taxon>Eukaryota</taxon>
        <taxon>Ichthyosporea</taxon>
        <taxon>Ichthyophonida</taxon>
        <taxon>Sphaeroforma</taxon>
    </lineage>
</organism>
<dbReference type="Proteomes" id="UP000054560">
    <property type="component" value="Unassembled WGS sequence"/>
</dbReference>
<sequence>MHPQEKLGHRACACDSHLYTTAPECSANTCQPTCQKHALKECLRTSKQIKGSDIATRTKALNQVQLAPAGYEMDRRCDGTETCVHPYSNGPDSSTGTATHSTHALRSKYLHARVQ</sequence>
<evidence type="ECO:0000313" key="3">
    <source>
        <dbReference type="Proteomes" id="UP000054560"/>
    </source>
</evidence>
<dbReference type="RefSeq" id="XP_014149827.1">
    <property type="nucleotide sequence ID" value="XM_014294352.1"/>
</dbReference>
<dbReference type="EMBL" id="KQ243352">
    <property type="protein sequence ID" value="KNC75925.1"/>
    <property type="molecule type" value="Genomic_DNA"/>
</dbReference>
<feature type="region of interest" description="Disordered" evidence="1">
    <location>
        <begin position="88"/>
        <end position="115"/>
    </location>
</feature>
<evidence type="ECO:0000313" key="2">
    <source>
        <dbReference type="EMBL" id="KNC75925.1"/>
    </source>
</evidence>
<dbReference type="AlphaFoldDB" id="A0A0L0FGM9"/>
<feature type="compositionally biased region" description="Low complexity" evidence="1">
    <location>
        <begin position="93"/>
        <end position="102"/>
    </location>
</feature>
<protein>
    <submittedName>
        <fullName evidence="2">Uncharacterized protein</fullName>
    </submittedName>
</protein>
<keyword evidence="3" id="KW-1185">Reference proteome</keyword>
<reference evidence="2 3" key="1">
    <citation type="submission" date="2011-02" db="EMBL/GenBank/DDBJ databases">
        <title>The Genome Sequence of Sphaeroforma arctica JP610.</title>
        <authorList>
            <consortium name="The Broad Institute Genome Sequencing Platform"/>
            <person name="Russ C."/>
            <person name="Cuomo C."/>
            <person name="Young S.K."/>
            <person name="Zeng Q."/>
            <person name="Gargeya S."/>
            <person name="Alvarado L."/>
            <person name="Berlin A."/>
            <person name="Chapman S.B."/>
            <person name="Chen Z."/>
            <person name="Freedman E."/>
            <person name="Gellesch M."/>
            <person name="Goldberg J."/>
            <person name="Griggs A."/>
            <person name="Gujja S."/>
            <person name="Heilman E."/>
            <person name="Heiman D."/>
            <person name="Howarth C."/>
            <person name="Mehta T."/>
            <person name="Neiman D."/>
            <person name="Pearson M."/>
            <person name="Roberts A."/>
            <person name="Saif S."/>
            <person name="Shea T."/>
            <person name="Shenoy N."/>
            <person name="Sisk P."/>
            <person name="Stolte C."/>
            <person name="Sykes S."/>
            <person name="White J."/>
            <person name="Yandava C."/>
            <person name="Burger G."/>
            <person name="Gray M.W."/>
            <person name="Holland P.W.H."/>
            <person name="King N."/>
            <person name="Lang F.B.F."/>
            <person name="Roger A.J."/>
            <person name="Ruiz-Trillo I."/>
            <person name="Haas B."/>
            <person name="Nusbaum C."/>
            <person name="Birren B."/>
        </authorList>
    </citation>
    <scope>NUCLEOTIDE SEQUENCE [LARGE SCALE GENOMIC DNA]</scope>
    <source>
        <strain evidence="2 3">JP610</strain>
    </source>
</reference>
<evidence type="ECO:0000256" key="1">
    <source>
        <dbReference type="SAM" id="MobiDB-lite"/>
    </source>
</evidence>